<comment type="caution">
    <text evidence="1">The sequence shown here is derived from an EMBL/GenBank/DDBJ whole genome shotgun (WGS) entry which is preliminary data.</text>
</comment>
<reference evidence="2" key="1">
    <citation type="journal article" date="2013" name="Genome">
        <title>Draft Genome Sequence of Geobacillus kaustophilus GBlys, a Lysogenic Strain with Bacteriophage phiOH2.</title>
        <authorList>
            <person name="Doi K."/>
            <person name="Mori K."/>
            <person name="Martono H."/>
            <person name="Nagayoshi Y."/>
            <person name="Fujino Y."/>
            <person name="Tashiro K."/>
            <person name="Kuhara S."/>
            <person name="Ohshima T."/>
        </authorList>
    </citation>
    <scope>NUCLEOTIDE SEQUENCE [LARGE SCALE GENOMIC DNA]</scope>
    <source>
        <strain evidence="2">GBlys</strain>
    </source>
</reference>
<protein>
    <submittedName>
        <fullName evidence="1">Uncharacterized protein</fullName>
    </submittedName>
</protein>
<evidence type="ECO:0000313" key="2">
    <source>
        <dbReference type="Proteomes" id="UP000016424"/>
    </source>
</evidence>
<name>U2X4W3_GEOKU</name>
<dbReference type="Proteomes" id="UP000016424">
    <property type="component" value="Unassembled WGS sequence"/>
</dbReference>
<organism evidence="1 2">
    <name type="scientific">Geobacillus kaustophilus GBlys</name>
    <dbReference type="NCBI Taxonomy" id="1337888"/>
    <lineage>
        <taxon>Bacteria</taxon>
        <taxon>Bacillati</taxon>
        <taxon>Bacillota</taxon>
        <taxon>Bacilli</taxon>
        <taxon>Bacillales</taxon>
        <taxon>Anoxybacillaceae</taxon>
        <taxon>Geobacillus</taxon>
        <taxon>Geobacillus thermoleovorans group</taxon>
    </lineage>
</organism>
<dbReference type="AlphaFoldDB" id="U2X4W3"/>
<accession>U2X4W3</accession>
<evidence type="ECO:0000313" key="1">
    <source>
        <dbReference type="EMBL" id="GAD13747.1"/>
    </source>
</evidence>
<sequence>MKKMTISPAFLLFFTMDSLYAHPLFLLLLFSLCSIRS</sequence>
<dbReference type="EMBL" id="BASG01000017">
    <property type="protein sequence ID" value="GAD13747.1"/>
    <property type="molecule type" value="Genomic_DNA"/>
</dbReference>
<proteinExistence type="predicted"/>
<gene>
    <name evidence="1" type="ORF">GBL_1964</name>
</gene>